<organism evidence="2">
    <name type="scientific">Aphanomyces invadans</name>
    <dbReference type="NCBI Taxonomy" id="157072"/>
    <lineage>
        <taxon>Eukaryota</taxon>
        <taxon>Sar</taxon>
        <taxon>Stramenopiles</taxon>
        <taxon>Oomycota</taxon>
        <taxon>Saprolegniomycetes</taxon>
        <taxon>Saprolegniales</taxon>
        <taxon>Verrucalvaceae</taxon>
        <taxon>Aphanomyces</taxon>
    </lineage>
</organism>
<protein>
    <recommendedName>
        <fullName evidence="1">F-box/LRR-repeat protein 15-like leucin rich repeat domain-containing protein</fullName>
    </recommendedName>
</protein>
<dbReference type="InterPro" id="IPR000048">
    <property type="entry name" value="IQ_motif_EF-hand-BS"/>
</dbReference>
<evidence type="ECO:0000259" key="1">
    <source>
        <dbReference type="Pfam" id="PF25372"/>
    </source>
</evidence>
<feature type="domain" description="F-box/LRR-repeat protein 15-like leucin rich repeat" evidence="1">
    <location>
        <begin position="453"/>
        <end position="610"/>
    </location>
</feature>
<dbReference type="STRING" id="157072.A0A024UU98"/>
<reference evidence="2" key="1">
    <citation type="submission" date="2013-12" db="EMBL/GenBank/DDBJ databases">
        <title>The Genome Sequence of Aphanomyces invadans NJM9701.</title>
        <authorList>
            <consortium name="The Broad Institute Genomics Platform"/>
            <person name="Russ C."/>
            <person name="Tyler B."/>
            <person name="van West P."/>
            <person name="Dieguez-Uribeondo J."/>
            <person name="Young S.K."/>
            <person name="Zeng Q."/>
            <person name="Gargeya S."/>
            <person name="Fitzgerald M."/>
            <person name="Abouelleil A."/>
            <person name="Alvarado L."/>
            <person name="Chapman S.B."/>
            <person name="Gainer-Dewar J."/>
            <person name="Goldberg J."/>
            <person name="Griggs A."/>
            <person name="Gujja S."/>
            <person name="Hansen M."/>
            <person name="Howarth C."/>
            <person name="Imamovic A."/>
            <person name="Ireland A."/>
            <person name="Larimer J."/>
            <person name="McCowan C."/>
            <person name="Murphy C."/>
            <person name="Pearson M."/>
            <person name="Poon T.W."/>
            <person name="Priest M."/>
            <person name="Roberts A."/>
            <person name="Saif S."/>
            <person name="Shea T."/>
            <person name="Sykes S."/>
            <person name="Wortman J."/>
            <person name="Nusbaum C."/>
            <person name="Birren B."/>
        </authorList>
    </citation>
    <scope>NUCLEOTIDE SEQUENCE [LARGE SCALE GENOMIC DNA]</scope>
    <source>
        <strain evidence="2">NJM9701</strain>
    </source>
</reference>
<dbReference type="InterPro" id="IPR032675">
    <property type="entry name" value="LRR_dom_sf"/>
</dbReference>
<dbReference type="Pfam" id="PF25372">
    <property type="entry name" value="DUF7885"/>
    <property type="match status" value="1"/>
</dbReference>
<sequence>MAPPLKSKRTKAATGVPAKTLASWMERLVQRQKARKDYLCHLRDTDLTIGAPVAFGDKVRRAVDLAGGAVALTESPPPHLSFKDCLRKHPCTHVNLSELDVNAWMPTLVARTIPPGVPVKPSVCDSLHLRHSIVNDGAIKHIGNLKFVQILDISGCDLLTDVSLHVIRRSLSQLSALYINDCRNFSSDALVATWTDCTRLRRLYARNCPGVTDRVLLCIATTKRAPEFQVQVVDVQRCRHVTDSGVGDLAHSKQDLELTYLGLGHCPHVKTMAFFSFEASRSLAHLDTLDMVALDIDETAISWLTTGCSATLTKLNLAHCHKLNDFCLALLGRCRKLLWLSLKGCAHVTSAGLRDLVQPQGAPLSATTRKQRDDSDVDSSLLTYLNLKNCVRVDDTAMAELAQACLDLEVLNLRGVPHVTDIGLTALAKRCTILRSLKVSGCRNPAFYGRPDVGDHGLRALSKLCRHLTVLDLAGAPRVTTLGIAAIAATCSNLEKITLTDTPVDDVAVLALSAHCPALHTLHLSKCRHLTDVAIEAIASGLFNLRVLSLAWISNLTNKSLVALAATKSPIETLDLTGDCQIDDDGLSALVAGCHRLRHVVVKGCDRLTTGCLRDSALKLPFCRPQLCPDAQVLEPQSPAWIAIYEHLVEQYMAACTLQACARKWKQRDASFRVMARRKLRRQRRAATKIQRCYRCHHQWLAFLRMLSLGRNVKVIVHVQAVYRGNKSRIASRSWKALATSSANIIQRAAKRHLYRRHTHARDIQRVYRGYRGRVVVMEMVQARRDAAGIRLVAWARRCFARYEFHQRARVISAHVRRIQRVYRSYSRRERLRNLVKAVIANATRIQSVMRMVLAKAKVACHRARCHASSLRIQTVYRGYRTRRWFRHYKTHVVGATIRIQAWVRRNWHRRAYLHTRKCIIAAQRRFRTYLSIRDMHIMILRALHARRWAAAELIQRVYRGHLGRRRATLFRKIQRAKFARKGQNAAEFFVRRRFLRRGAAIRVQRWIRPVLQRMRMTSIHAWRTRQAKLCIQRYVKGWLARVLAKRAKARLVAATQDMQRVYRGHRGRQVARARWIARQRLLAAIFVQKFVRGFLARCYRRRYFAEATAAAIKMQKVYRGNQGRRVAAIERANRTLAARDKYRASLRGKLDLKLDMRERKFFLQRQIAVMEVSHKQLKRRRMGYEKKMEDVRANRAAVWARANEVVHETYSLKRNLVGASENVFVTKLELDDNLAHKAQLTAQLMAVHVKVATFKRMLQAKIEEVRVMDPVEFWAIAQASGVFDFASNSTANDSDLSMAA</sequence>
<accession>A0A024UU98</accession>
<dbReference type="GeneID" id="20078696"/>
<evidence type="ECO:0000313" key="2">
    <source>
        <dbReference type="EMBL" id="ETW09243.1"/>
    </source>
</evidence>
<dbReference type="VEuPathDB" id="FungiDB:H310_01646"/>
<dbReference type="PROSITE" id="PS50096">
    <property type="entry name" value="IQ"/>
    <property type="match status" value="6"/>
</dbReference>
<gene>
    <name evidence="2" type="ORF">H310_01646</name>
</gene>
<dbReference type="eggNOG" id="KOG4341">
    <property type="taxonomic scope" value="Eukaryota"/>
</dbReference>
<name>A0A024UU98_9STRA</name>
<dbReference type="OrthoDB" id="423607at2759"/>
<dbReference type="GO" id="GO:0019005">
    <property type="term" value="C:SCF ubiquitin ligase complex"/>
    <property type="evidence" value="ECO:0007669"/>
    <property type="project" value="TreeGrafter"/>
</dbReference>
<dbReference type="GO" id="GO:0031146">
    <property type="term" value="P:SCF-dependent proteasomal ubiquitin-dependent protein catabolic process"/>
    <property type="evidence" value="ECO:0007669"/>
    <property type="project" value="TreeGrafter"/>
</dbReference>
<dbReference type="Gene3D" id="3.80.10.10">
    <property type="entry name" value="Ribonuclease Inhibitor"/>
    <property type="match status" value="2"/>
</dbReference>
<dbReference type="PANTHER" id="PTHR13318">
    <property type="entry name" value="PARTNER OF PAIRED, ISOFORM B-RELATED"/>
    <property type="match status" value="1"/>
</dbReference>
<dbReference type="EMBL" id="KI913953">
    <property type="protein sequence ID" value="ETW09243.1"/>
    <property type="molecule type" value="Genomic_DNA"/>
</dbReference>
<dbReference type="SMART" id="SM00015">
    <property type="entry name" value="IQ"/>
    <property type="match status" value="13"/>
</dbReference>
<dbReference type="SUPFAM" id="SSF52047">
    <property type="entry name" value="RNI-like"/>
    <property type="match status" value="2"/>
</dbReference>
<dbReference type="SMART" id="SM00367">
    <property type="entry name" value="LRR_CC"/>
    <property type="match status" value="13"/>
</dbReference>
<dbReference type="InterPro" id="IPR057207">
    <property type="entry name" value="FBXL15_LRR"/>
</dbReference>
<dbReference type="RefSeq" id="XP_008863048.1">
    <property type="nucleotide sequence ID" value="XM_008864826.1"/>
</dbReference>
<proteinExistence type="predicted"/>
<dbReference type="InterPro" id="IPR006553">
    <property type="entry name" value="Leu-rich_rpt_Cys-con_subtyp"/>
</dbReference>
<dbReference type="Pfam" id="PF00612">
    <property type="entry name" value="IQ"/>
    <property type="match status" value="6"/>
</dbReference>